<organism evidence="1 2">
    <name type="scientific">Candidatus Competibacter denitrificans Run_A_D11</name>
    <dbReference type="NCBI Taxonomy" id="1400863"/>
    <lineage>
        <taxon>Bacteria</taxon>
        <taxon>Pseudomonadati</taxon>
        <taxon>Pseudomonadota</taxon>
        <taxon>Gammaproteobacteria</taxon>
        <taxon>Candidatus Competibacteraceae</taxon>
        <taxon>Candidatus Competibacter</taxon>
    </lineage>
</organism>
<sequence length="106" mass="12664">MREFSRNYSVLREMSWRSGSVLFKEIWPLLQKHILDQEERIEFTAKLLEILVNEDMDAYDVEDLHAEVRAAMRKIGLSIAESERYQQDNLTCSASTPQKSQWWKIW</sequence>
<reference evidence="1" key="1">
    <citation type="submission" date="2013-07" db="EMBL/GenBank/DDBJ databases">
        <authorList>
            <person name="McIlroy S."/>
        </authorList>
    </citation>
    <scope>NUCLEOTIDE SEQUENCE [LARGE SCALE GENOMIC DNA]</scope>
    <source>
        <strain evidence="1">Run_A_D11</strain>
    </source>
</reference>
<evidence type="ECO:0000313" key="2">
    <source>
        <dbReference type="Proteomes" id="UP000035760"/>
    </source>
</evidence>
<protein>
    <submittedName>
        <fullName evidence="1">Uncharacterized protein</fullName>
    </submittedName>
</protein>
<dbReference type="STRING" id="1400863.BN873_30024"/>
<reference evidence="1" key="2">
    <citation type="submission" date="2014-03" db="EMBL/GenBank/DDBJ databases">
        <title>Candidatus Competibacter-lineage genomes retrieved from metagenomes reveal functional metabolic diversity.</title>
        <authorList>
            <person name="McIlroy S.J."/>
            <person name="Albertsen M."/>
            <person name="Andresen E.K."/>
            <person name="Saunders A.M."/>
            <person name="Kristiansen R."/>
            <person name="Stokholm-Bjerregaard M."/>
            <person name="Nielsen K.L."/>
            <person name="Nielsen P.H."/>
        </authorList>
    </citation>
    <scope>NUCLEOTIDE SEQUENCE</scope>
    <source>
        <strain evidence="1">Run_A_D11</strain>
    </source>
</reference>
<comment type="caution">
    <text evidence="1">The sequence shown here is derived from an EMBL/GenBank/DDBJ whole genome shotgun (WGS) entry which is preliminary data.</text>
</comment>
<accession>W6M9B5</accession>
<gene>
    <name evidence="1" type="ORF">BN873_30024</name>
</gene>
<keyword evidence="2" id="KW-1185">Reference proteome</keyword>
<dbReference type="Proteomes" id="UP000035760">
    <property type="component" value="Unassembled WGS sequence"/>
</dbReference>
<dbReference type="AlphaFoldDB" id="W6M9B5"/>
<proteinExistence type="predicted"/>
<evidence type="ECO:0000313" key="1">
    <source>
        <dbReference type="EMBL" id="CDI02360.1"/>
    </source>
</evidence>
<dbReference type="EMBL" id="CBTJ020000036">
    <property type="protein sequence ID" value="CDI02360.1"/>
    <property type="molecule type" value="Genomic_DNA"/>
</dbReference>
<name>W6M9B5_9GAMM</name>